<evidence type="ECO:0000259" key="12">
    <source>
        <dbReference type="Pfam" id="PF02163"/>
    </source>
</evidence>
<reference evidence="13 14" key="1">
    <citation type="submission" date="2015-10" db="EMBL/GenBank/DDBJ databases">
        <authorList>
            <person name="Gilbert D.G."/>
        </authorList>
    </citation>
    <scope>NUCLEOTIDE SEQUENCE [LARGE SCALE GENOMIC DNA]</scope>
    <source>
        <strain evidence="13 14">NRRL B-16712</strain>
    </source>
</reference>
<comment type="similarity">
    <text evidence="3">Belongs to the peptidase M50B family.</text>
</comment>
<feature type="transmembrane region" description="Helical" evidence="11">
    <location>
        <begin position="401"/>
        <end position="422"/>
    </location>
</feature>
<evidence type="ECO:0000256" key="8">
    <source>
        <dbReference type="ARBA" id="ARBA00022989"/>
    </source>
</evidence>
<dbReference type="OrthoDB" id="9782003at2"/>
<dbReference type="InterPro" id="IPR036034">
    <property type="entry name" value="PDZ_sf"/>
</dbReference>
<feature type="transmembrane region" description="Helical" evidence="11">
    <location>
        <begin position="99"/>
        <end position="120"/>
    </location>
</feature>
<dbReference type="Proteomes" id="UP000053244">
    <property type="component" value="Unassembled WGS sequence"/>
</dbReference>
<dbReference type="CDD" id="cd06163">
    <property type="entry name" value="S2P-M50_PDZ_RseP-like"/>
    <property type="match status" value="1"/>
</dbReference>
<dbReference type="AlphaFoldDB" id="A0A117MPG7"/>
<evidence type="ECO:0000256" key="3">
    <source>
        <dbReference type="ARBA" id="ARBA00007931"/>
    </source>
</evidence>
<dbReference type="SUPFAM" id="SSF50156">
    <property type="entry name" value="PDZ domain-like"/>
    <property type="match status" value="1"/>
</dbReference>
<dbReference type="InterPro" id="IPR004387">
    <property type="entry name" value="Pept_M50_Zn"/>
</dbReference>
<feature type="domain" description="Peptidase M50" evidence="12">
    <location>
        <begin position="9"/>
        <end position="379"/>
    </location>
</feature>
<evidence type="ECO:0000256" key="5">
    <source>
        <dbReference type="ARBA" id="ARBA00022692"/>
    </source>
</evidence>
<comment type="caution">
    <text evidence="13">The sequence shown here is derived from an EMBL/GenBank/DDBJ whole genome shotgun (WGS) entry which is preliminary data.</text>
</comment>
<dbReference type="Gene3D" id="2.30.42.10">
    <property type="match status" value="1"/>
</dbReference>
<protein>
    <submittedName>
        <fullName evidence="13">Zinc metalloprotease</fullName>
    </submittedName>
</protein>
<dbReference type="PANTHER" id="PTHR42837:SF2">
    <property type="entry name" value="MEMBRANE METALLOPROTEASE ARASP2, CHLOROPLASTIC-RELATED"/>
    <property type="match status" value="1"/>
</dbReference>
<evidence type="ECO:0000313" key="13">
    <source>
        <dbReference type="EMBL" id="KUL28632.1"/>
    </source>
</evidence>
<comment type="cofactor">
    <cofactor evidence="1">
        <name>Zn(2+)</name>
        <dbReference type="ChEBI" id="CHEBI:29105"/>
    </cofactor>
</comment>
<name>A0A117MPG7_9ACTN</name>
<evidence type="ECO:0000313" key="14">
    <source>
        <dbReference type="Proteomes" id="UP000053244"/>
    </source>
</evidence>
<keyword evidence="8 11" id="KW-1133">Transmembrane helix</keyword>
<comment type="subcellular location">
    <subcellularLocation>
        <location evidence="2">Membrane</location>
        <topology evidence="2">Multi-pass membrane protein</topology>
    </subcellularLocation>
</comment>
<keyword evidence="5 11" id="KW-0812">Transmembrane</keyword>
<evidence type="ECO:0000256" key="1">
    <source>
        <dbReference type="ARBA" id="ARBA00001947"/>
    </source>
</evidence>
<sequence length="429" mass="46536">MLFWLGAAAFALTILISVSLHELGHMITGKRLGMKVTQYFVGFGPTIFSFKRGETEYGLKAIPLGGFCKIVGMTPQDDDVAPEDQHRAMWRFPVWKRTIVMSAGSITHFMLALAGAWVMAISVGLPNIDIPQTDAQRAASPAIIGVGDCYQLQSVFTTLDKATQTAASQNCVPGVNGAVPAPAAAAGLQSLDRITKVGTTPVSTWGELTSTIRASQPGDTPFEYVRDGQTRTTTVKLISDERAPLDDPKGKTSTVSVAGLSWDTDQPYVIKSSPAGGVKASGEYGWYLVENSFKAMARIPQKIPALWNSIVGDERDPDTPISVIGASRLGGEAIEKGVPEIFWQIFISLNVFIGLFNLLPLLPLDGGHIAIAWYEKVRSWLYQRLRRPDPGRVDYYKLMPLTYAVILIGGAFTLLTATADIINPITIFK</sequence>
<dbReference type="GO" id="GO:0016020">
    <property type="term" value="C:membrane"/>
    <property type="evidence" value="ECO:0007669"/>
    <property type="project" value="UniProtKB-SubCell"/>
</dbReference>
<proteinExistence type="inferred from homology"/>
<keyword evidence="10 11" id="KW-0472">Membrane</keyword>
<keyword evidence="6" id="KW-0378">Hydrolase</keyword>
<evidence type="ECO:0000256" key="9">
    <source>
        <dbReference type="ARBA" id="ARBA00023049"/>
    </source>
</evidence>
<organism evidence="13 14">
    <name type="scientific">Actinoplanes awajinensis subsp. mycoplanecinus</name>
    <dbReference type="NCBI Taxonomy" id="135947"/>
    <lineage>
        <taxon>Bacteria</taxon>
        <taxon>Bacillati</taxon>
        <taxon>Actinomycetota</taxon>
        <taxon>Actinomycetes</taxon>
        <taxon>Micromonosporales</taxon>
        <taxon>Micromonosporaceae</taxon>
        <taxon>Actinoplanes</taxon>
    </lineage>
</organism>
<evidence type="ECO:0000256" key="4">
    <source>
        <dbReference type="ARBA" id="ARBA00022670"/>
    </source>
</evidence>
<gene>
    <name evidence="13" type="ORF">ADL15_31140</name>
</gene>
<dbReference type="Pfam" id="PF02163">
    <property type="entry name" value="Peptidase_M50"/>
    <property type="match status" value="1"/>
</dbReference>
<dbReference type="GO" id="GO:0004222">
    <property type="term" value="F:metalloendopeptidase activity"/>
    <property type="evidence" value="ECO:0007669"/>
    <property type="project" value="InterPro"/>
</dbReference>
<accession>A0A117MPG7</accession>
<keyword evidence="4 13" id="KW-0645">Protease</keyword>
<evidence type="ECO:0000256" key="2">
    <source>
        <dbReference type="ARBA" id="ARBA00004141"/>
    </source>
</evidence>
<keyword evidence="14" id="KW-1185">Reference proteome</keyword>
<dbReference type="GO" id="GO:0006508">
    <property type="term" value="P:proteolysis"/>
    <property type="evidence" value="ECO:0007669"/>
    <property type="project" value="UniProtKB-KW"/>
</dbReference>
<dbReference type="RefSeq" id="WP_067698632.1">
    <property type="nucleotide sequence ID" value="NZ_LLZH01000286.1"/>
</dbReference>
<keyword evidence="7" id="KW-0862">Zinc</keyword>
<keyword evidence="9 13" id="KW-0482">Metalloprotease</keyword>
<dbReference type="PANTHER" id="PTHR42837">
    <property type="entry name" value="REGULATOR OF SIGMA-E PROTEASE RSEP"/>
    <property type="match status" value="1"/>
</dbReference>
<evidence type="ECO:0000256" key="11">
    <source>
        <dbReference type="SAM" id="Phobius"/>
    </source>
</evidence>
<dbReference type="EMBL" id="LLZH01000286">
    <property type="protein sequence ID" value="KUL28632.1"/>
    <property type="molecule type" value="Genomic_DNA"/>
</dbReference>
<evidence type="ECO:0000256" key="7">
    <source>
        <dbReference type="ARBA" id="ARBA00022833"/>
    </source>
</evidence>
<evidence type="ECO:0000256" key="6">
    <source>
        <dbReference type="ARBA" id="ARBA00022801"/>
    </source>
</evidence>
<dbReference type="InterPro" id="IPR008915">
    <property type="entry name" value="Peptidase_M50"/>
</dbReference>
<evidence type="ECO:0000256" key="10">
    <source>
        <dbReference type="ARBA" id="ARBA00023136"/>
    </source>
</evidence>